<proteinExistence type="predicted"/>
<sequence>MRVCSWWVLLTWGVSLSAGAASPVMGEGVGAEGLVPRVFIEDVSYFQTDDEFHAWLELRRKLKQDFDDICGDTFCEGDYSNIESIIFRCSVDQGSGRIGQCYWVFGGSYESVDPATGKIAVEARTWACKSPLARGTTIQALMKALEGPNPMNTPLPKTRKTLYDGLIDCL</sequence>
<evidence type="ECO:0000313" key="2">
    <source>
        <dbReference type="EMBL" id="QSQ13710.1"/>
    </source>
</evidence>
<dbReference type="EMBL" id="CP071091">
    <property type="protein sequence ID" value="QSQ13710.1"/>
    <property type="molecule type" value="Genomic_DNA"/>
</dbReference>
<keyword evidence="3" id="KW-1185">Reference proteome</keyword>
<keyword evidence="1" id="KW-0732">Signal</keyword>
<name>A0ABX7N4R8_9BACT</name>
<gene>
    <name evidence="2" type="ORF">JY572_36170</name>
</gene>
<organism evidence="2 3">
    <name type="scientific">Myxococcus landrumensis</name>
    <dbReference type="NCBI Taxonomy" id="2813577"/>
    <lineage>
        <taxon>Bacteria</taxon>
        <taxon>Pseudomonadati</taxon>
        <taxon>Myxococcota</taxon>
        <taxon>Myxococcia</taxon>
        <taxon>Myxococcales</taxon>
        <taxon>Cystobacterineae</taxon>
        <taxon>Myxococcaceae</taxon>
        <taxon>Myxococcus</taxon>
    </lineage>
</organism>
<dbReference type="Proteomes" id="UP000663090">
    <property type="component" value="Chromosome"/>
</dbReference>
<dbReference type="RefSeq" id="WP_206715513.1">
    <property type="nucleotide sequence ID" value="NZ_CP071091.1"/>
</dbReference>
<reference evidence="2 3" key="1">
    <citation type="submission" date="2021-02" db="EMBL/GenBank/DDBJ databases">
        <title>De Novo genome assembly of isolated myxobacteria.</title>
        <authorList>
            <person name="Stevens D.C."/>
        </authorList>
    </citation>
    <scope>NUCLEOTIDE SEQUENCE [LARGE SCALE GENOMIC DNA]</scope>
    <source>
        <strain evidence="2 3">SCHIC003</strain>
    </source>
</reference>
<accession>A0ABX7N4R8</accession>
<feature type="chain" id="PRO_5046877546" description="Lipoprotein" evidence="1">
    <location>
        <begin position="21"/>
        <end position="170"/>
    </location>
</feature>
<protein>
    <recommendedName>
        <fullName evidence="4">Lipoprotein</fullName>
    </recommendedName>
</protein>
<evidence type="ECO:0000256" key="1">
    <source>
        <dbReference type="SAM" id="SignalP"/>
    </source>
</evidence>
<feature type="signal peptide" evidence="1">
    <location>
        <begin position="1"/>
        <end position="20"/>
    </location>
</feature>
<evidence type="ECO:0008006" key="4">
    <source>
        <dbReference type="Google" id="ProtNLM"/>
    </source>
</evidence>
<evidence type="ECO:0000313" key="3">
    <source>
        <dbReference type="Proteomes" id="UP000663090"/>
    </source>
</evidence>